<accession>A0AAV4NT80</accession>
<dbReference type="AlphaFoldDB" id="A0AAV4NT80"/>
<dbReference type="Proteomes" id="UP001054945">
    <property type="component" value="Unassembled WGS sequence"/>
</dbReference>
<keyword evidence="2" id="KW-1185">Reference proteome</keyword>
<organism evidence="1 2">
    <name type="scientific">Caerostris extrusa</name>
    <name type="common">Bark spider</name>
    <name type="synonym">Caerostris bankana</name>
    <dbReference type="NCBI Taxonomy" id="172846"/>
    <lineage>
        <taxon>Eukaryota</taxon>
        <taxon>Metazoa</taxon>
        <taxon>Ecdysozoa</taxon>
        <taxon>Arthropoda</taxon>
        <taxon>Chelicerata</taxon>
        <taxon>Arachnida</taxon>
        <taxon>Araneae</taxon>
        <taxon>Araneomorphae</taxon>
        <taxon>Entelegynae</taxon>
        <taxon>Araneoidea</taxon>
        <taxon>Araneidae</taxon>
        <taxon>Caerostris</taxon>
    </lineage>
</organism>
<comment type="caution">
    <text evidence="1">The sequence shown here is derived from an EMBL/GenBank/DDBJ whole genome shotgun (WGS) entry which is preliminary data.</text>
</comment>
<gene>
    <name evidence="1" type="ORF">CEXT_552351</name>
</gene>
<protein>
    <recommendedName>
        <fullName evidence="3">Maturase K</fullName>
    </recommendedName>
</protein>
<evidence type="ECO:0008006" key="3">
    <source>
        <dbReference type="Google" id="ProtNLM"/>
    </source>
</evidence>
<evidence type="ECO:0000313" key="2">
    <source>
        <dbReference type="Proteomes" id="UP001054945"/>
    </source>
</evidence>
<evidence type="ECO:0000313" key="1">
    <source>
        <dbReference type="EMBL" id="GIX87593.1"/>
    </source>
</evidence>
<proteinExistence type="predicted"/>
<name>A0AAV4NT80_CAEEX</name>
<sequence>MRGALADLWGPRGERSGSFPGVFTCENSQLAFKRRSETFLALLKERFLRYEAKKFCFPPPRGSSPIFVSSKNFTKLFSIRSTLPETTIASLLSSRILRYGIN</sequence>
<reference evidence="1 2" key="1">
    <citation type="submission" date="2021-06" db="EMBL/GenBank/DDBJ databases">
        <title>Caerostris extrusa draft genome.</title>
        <authorList>
            <person name="Kono N."/>
            <person name="Arakawa K."/>
        </authorList>
    </citation>
    <scope>NUCLEOTIDE SEQUENCE [LARGE SCALE GENOMIC DNA]</scope>
</reference>
<dbReference type="EMBL" id="BPLR01021249">
    <property type="protein sequence ID" value="GIX87593.1"/>
    <property type="molecule type" value="Genomic_DNA"/>
</dbReference>